<name>A0A0A1UAC8_ENTIV</name>
<dbReference type="OrthoDB" id="272077at2759"/>
<dbReference type="RefSeq" id="XP_004258763.1">
    <property type="nucleotide sequence ID" value="XM_004258715.1"/>
</dbReference>
<dbReference type="SUPFAM" id="SSF81901">
    <property type="entry name" value="HCP-like"/>
    <property type="match status" value="2"/>
</dbReference>
<evidence type="ECO:0000256" key="1">
    <source>
        <dbReference type="ARBA" id="ARBA00038101"/>
    </source>
</evidence>
<dbReference type="InterPro" id="IPR050767">
    <property type="entry name" value="Sel1_AlgK"/>
</dbReference>
<dbReference type="Proteomes" id="UP000014680">
    <property type="component" value="Unassembled WGS sequence"/>
</dbReference>
<sequence length="326" mass="36791">MEDLDEQTLSFYTRRASLGDKSSNLILGLRLMGTEGTEREGVSYIEKAFPLPQAYLCYYKYNKDQKYLVLAAEGGVKEAMYPAALYLLQIETDVGKALTYLNIAVRNGEPDAASCLLRRYINRKEYTNAVNVFASINFQFTDELKKLSGILDVLRGRNESNTIKYLYDHPTDIECKFYSAVHSLSKGKTELIQQFTTSKEKIVGYENVGITACTMLARALKNGINGIQKDFEKAVQWYIEAEKLGFTDFFEIAECCKEAKKVELEFDYLNKAASVGCAQAMVLLAKIFIEKNTEDDKEMASMWLDQAKELGSEEAIHILASLKSQS</sequence>
<dbReference type="AlphaFoldDB" id="A0A0A1UAC8"/>
<dbReference type="Gene3D" id="1.25.40.10">
    <property type="entry name" value="Tetratricopeptide repeat domain"/>
    <property type="match status" value="2"/>
</dbReference>
<keyword evidence="3" id="KW-1185">Reference proteome</keyword>
<reference evidence="2 3" key="1">
    <citation type="submission" date="2012-10" db="EMBL/GenBank/DDBJ databases">
        <authorList>
            <person name="Zafar N."/>
            <person name="Inman J."/>
            <person name="Hall N."/>
            <person name="Lorenzi H."/>
            <person name="Caler E."/>
        </authorList>
    </citation>
    <scope>NUCLEOTIDE SEQUENCE [LARGE SCALE GENOMIC DNA]</scope>
    <source>
        <strain evidence="2 3">IP1</strain>
    </source>
</reference>
<dbReference type="GeneID" id="14890964"/>
<proteinExistence type="inferred from homology"/>
<dbReference type="EMBL" id="KB206398">
    <property type="protein sequence ID" value="ELP91992.1"/>
    <property type="molecule type" value="Genomic_DNA"/>
</dbReference>
<protein>
    <submittedName>
        <fullName evidence="2">Uncharacterized protein</fullName>
    </submittedName>
</protein>
<organism evidence="2 3">
    <name type="scientific">Entamoeba invadens IP1</name>
    <dbReference type="NCBI Taxonomy" id="370355"/>
    <lineage>
        <taxon>Eukaryota</taxon>
        <taxon>Amoebozoa</taxon>
        <taxon>Evosea</taxon>
        <taxon>Archamoebae</taxon>
        <taxon>Mastigamoebida</taxon>
        <taxon>Entamoebidae</taxon>
        <taxon>Entamoeba</taxon>
    </lineage>
</organism>
<evidence type="ECO:0000313" key="2">
    <source>
        <dbReference type="EMBL" id="ELP91992.1"/>
    </source>
</evidence>
<gene>
    <name evidence="2" type="ORF">EIN_386860</name>
</gene>
<dbReference type="SMART" id="SM00671">
    <property type="entry name" value="SEL1"/>
    <property type="match status" value="2"/>
</dbReference>
<comment type="similarity">
    <text evidence="1">Belongs to the sel-1 family.</text>
</comment>
<dbReference type="Pfam" id="PF08238">
    <property type="entry name" value="Sel1"/>
    <property type="match status" value="1"/>
</dbReference>
<evidence type="ECO:0000313" key="3">
    <source>
        <dbReference type="Proteomes" id="UP000014680"/>
    </source>
</evidence>
<dbReference type="PANTHER" id="PTHR11102:SF160">
    <property type="entry name" value="ERAD-ASSOCIATED E3 UBIQUITIN-PROTEIN LIGASE COMPONENT HRD3"/>
    <property type="match status" value="1"/>
</dbReference>
<dbReference type="OMA" id="IYMIKYY"/>
<dbReference type="PANTHER" id="PTHR11102">
    <property type="entry name" value="SEL-1-LIKE PROTEIN"/>
    <property type="match status" value="1"/>
</dbReference>
<accession>A0A0A1UAC8</accession>
<dbReference type="KEGG" id="eiv:EIN_386860"/>
<dbReference type="InterPro" id="IPR011990">
    <property type="entry name" value="TPR-like_helical_dom_sf"/>
</dbReference>
<dbReference type="VEuPathDB" id="AmoebaDB:EIN_386860"/>
<dbReference type="InterPro" id="IPR006597">
    <property type="entry name" value="Sel1-like"/>
</dbReference>